<dbReference type="AlphaFoldDB" id="A0A918KU87"/>
<proteinExistence type="predicted"/>
<evidence type="ECO:0000313" key="2">
    <source>
        <dbReference type="EMBL" id="GGX73732.1"/>
    </source>
</evidence>
<name>A0A918KU87_9GAMM</name>
<reference evidence="2" key="2">
    <citation type="submission" date="2020-09" db="EMBL/GenBank/DDBJ databases">
        <authorList>
            <person name="Sun Q."/>
            <person name="Kim S."/>
        </authorList>
    </citation>
    <scope>NUCLEOTIDE SEQUENCE</scope>
    <source>
        <strain evidence="2">KCTC 22169</strain>
    </source>
</reference>
<evidence type="ECO:0000313" key="3">
    <source>
        <dbReference type="Proteomes" id="UP000626148"/>
    </source>
</evidence>
<reference evidence="2" key="1">
    <citation type="journal article" date="2014" name="Int. J. Syst. Evol. Microbiol.">
        <title>Complete genome sequence of Corynebacterium casei LMG S-19264T (=DSM 44701T), isolated from a smear-ripened cheese.</title>
        <authorList>
            <consortium name="US DOE Joint Genome Institute (JGI-PGF)"/>
            <person name="Walter F."/>
            <person name="Albersmeier A."/>
            <person name="Kalinowski J."/>
            <person name="Ruckert C."/>
        </authorList>
    </citation>
    <scope>NUCLEOTIDE SEQUENCE</scope>
    <source>
        <strain evidence="2">KCTC 22169</strain>
    </source>
</reference>
<dbReference type="RefSeq" id="WP_189613347.1">
    <property type="nucleotide sequence ID" value="NZ_BMXR01000017.1"/>
</dbReference>
<accession>A0A918KU87</accession>
<feature type="chain" id="PRO_5037553762" description="PEP-CTERM protein-sorting domain-containing protein" evidence="1">
    <location>
        <begin position="21"/>
        <end position="252"/>
    </location>
</feature>
<dbReference type="Proteomes" id="UP000626148">
    <property type="component" value="Unassembled WGS sequence"/>
</dbReference>
<gene>
    <name evidence="2" type="ORF">GCM10007392_46520</name>
</gene>
<evidence type="ECO:0008006" key="4">
    <source>
        <dbReference type="Google" id="ProtNLM"/>
    </source>
</evidence>
<evidence type="ECO:0000256" key="1">
    <source>
        <dbReference type="SAM" id="SignalP"/>
    </source>
</evidence>
<organism evidence="2 3">
    <name type="scientific">Saccharospirillum salsuginis</name>
    <dbReference type="NCBI Taxonomy" id="418750"/>
    <lineage>
        <taxon>Bacteria</taxon>
        <taxon>Pseudomonadati</taxon>
        <taxon>Pseudomonadota</taxon>
        <taxon>Gammaproteobacteria</taxon>
        <taxon>Oceanospirillales</taxon>
        <taxon>Saccharospirillaceae</taxon>
        <taxon>Saccharospirillum</taxon>
    </lineage>
</organism>
<feature type="signal peptide" evidence="1">
    <location>
        <begin position="1"/>
        <end position="20"/>
    </location>
</feature>
<keyword evidence="1" id="KW-0732">Signal</keyword>
<comment type="caution">
    <text evidence="2">The sequence shown here is derived from an EMBL/GenBank/DDBJ whole genome shotgun (WGS) entry which is preliminary data.</text>
</comment>
<sequence>MKKTIPFLLLAFSLTQSASASLIIQELTLFNYTDTIGYTLEDGQLGYTYSNFADEGLGVDFSYNLDSNNLGTFGWTITNTTSTDFSALSTAVYLDAEIHQHSNSFTNESGYYVGNTEADSWEIDEPGFIFGDLLDNLYDGATPDNTNGMNNIEDDTALALGFYLPELKEGEFFELSFEISDQNIGGLYHYDVDGGLGYYFNGSMHYSSDPDGAYPDPDEPVTVSEPGILGLFAISFIPLLLRSSRRTKSTRA</sequence>
<protein>
    <recommendedName>
        <fullName evidence="4">PEP-CTERM protein-sorting domain-containing protein</fullName>
    </recommendedName>
</protein>
<dbReference type="EMBL" id="BMXR01000017">
    <property type="protein sequence ID" value="GGX73732.1"/>
    <property type="molecule type" value="Genomic_DNA"/>
</dbReference>
<keyword evidence="3" id="KW-1185">Reference proteome</keyword>